<dbReference type="GO" id="GO:0000428">
    <property type="term" value="C:DNA-directed RNA polymerase complex"/>
    <property type="evidence" value="ECO:0007669"/>
    <property type="project" value="UniProtKB-KW"/>
</dbReference>
<reference evidence="1" key="1">
    <citation type="journal article" date="2021" name="Proc. Natl. Acad. Sci. U.S.A.">
        <title>A Catalog of Tens of Thousands of Viruses from Human Metagenomes Reveals Hidden Associations with Chronic Diseases.</title>
        <authorList>
            <person name="Tisza M.J."/>
            <person name="Buck C.B."/>
        </authorList>
    </citation>
    <scope>NUCLEOTIDE SEQUENCE</scope>
    <source>
        <strain evidence="1">CtIty1</strain>
    </source>
</reference>
<keyword evidence="1" id="KW-0240">DNA-directed RNA polymerase</keyword>
<sequence>MAIFLNELNPFRLYRGQYYYPIDLKDRTHNSIVYLMTPNTESSINILNNRLAKLNNIIFNSYFIEKNVNLIINSNLNQEGDISINNEAYDSALLRDLSLNESVSNNDIILNETGMEYKLGEEYHKILYPEFVDSIINEETETTKFGSYNYTNIFRQILYNNRMRSQAECLKFYEKIRNEVRYLKYTFADLRLYKNRNLFYDWSFYTDIFYKNNTKFTGDRGLDVFFTFLNRFLMDSRFSNYDKKTIVIPVTDWKKAVPDTSIFDYKNSSNPFSFIYRTVKINPSKLQAWKDYTILFTGDNGYFTVDFNMMDMNHLNKFVSLTNNILSGEYTGIEEINHDSRQAIVAQLTDKLEKGGITLTNLTGGTKELSKDDLEKMGVLDDPSLTKDPEIKKAALVNKLDKIASKSTTTKDAMETLEKNDPDDKDNEWLKDVLLDLQSEDGIKMNKARKSRMEETQKKLLTKEVNGKSVAKLMEEFQKNDDIKPAEIKIDSMDESWKKVKFANFNKEYKMDPDIVAMFSHFINVSHPMNIIDIKSENTSTSEDYIDTWTCHYEDAETGKRFTMTLDIPRLINNRFMKLRGNEKTLIGQLMLLPIVKTDGDAVQLVSNYSKVFIYRKSPSGLSKSSPIINKIVKTLTKYEGNDIKVTDGDNRKICLKYELPMEFIDLASMYSKIKFKDGSYISFNMDELTKIPFDKSYFPAGSPESKATDEMLANKYIACYVVNGKRVPFIDTSIDMGILNILRNHDKSGEFDKLYKTVSVAKRLMYSEASIMNTKIPVVILLSYNIGLQRLLNRVGIKYEFQETRPSRDTTYIKFKDGYLAYYSDDPGHNMLMNGLMQCDFNDYSIKEINGKDMWLDILDDFGGRIKADGFDNFYDLMIDPITKEICKTLNVPDNYIDLMIYGNDLLVDNKFNRHTDITGNRLRTNEVIVGHLYQVLAKAYGAYRTMIKRSKGQATFSAKRSAVIDSILTHDQTSSDLSTLNPLLEAETSSKVTFKGLSGMNSERSFGLDKRGYDKTMLGVLGMSTGFASTVGINRQTVIDAGVRNKRGFITPKKPEELNNLNTFSVMEALSPLAINHDDPFRTAMAFTQTAQHQMLVKKSMPALITTGADEALPYLTSNKFAYKCPFEKAVVKEITKDYMIIEDSKTKERDFIDLRTNIQKNSDGGFYITIKLDPTVKVGQKIEANDIIAYDKQSYSNAIGNRGKGSSPFNISYNMGTLAKVAIMNTDLGYEDSCVVDNSISEALESKVDVQKDVSLDKNSNVYNMVSVGDHVQEGDPLLIFQDAFDEKEANELLKNITDDNADGLSDLGRKPVRAKMTGQITDIRIYRTCDDEELSPTLLKIVKEYDARINKLKKIMRKNGVDKEYTLEATSKLPAEGKLKHLDGVRIEFYIEVNDKFGIGDKLVFSQALKGVNSYIVPKGEEAFTDYRKDEYVNAFLTISGVMGRMVPSALLQGLLNKLILETSRQCQEELGIKPRMLNEILADL</sequence>
<protein>
    <submittedName>
        <fullName evidence="1">DNA-directed RNA polymerase subunit</fullName>
    </submittedName>
</protein>
<accession>A0A8S5THE8</accession>
<name>A0A8S5THE8_9CAUD</name>
<proteinExistence type="predicted"/>
<organism evidence="1">
    <name type="scientific">Myoviridae sp. ctIty1</name>
    <dbReference type="NCBI Taxonomy" id="2827673"/>
    <lineage>
        <taxon>Viruses</taxon>
        <taxon>Duplodnaviria</taxon>
        <taxon>Heunggongvirae</taxon>
        <taxon>Uroviricota</taxon>
        <taxon>Caudoviricetes</taxon>
    </lineage>
</organism>
<keyword evidence="1" id="KW-0804">Transcription</keyword>
<evidence type="ECO:0000313" key="1">
    <source>
        <dbReference type="EMBL" id="DAF62415.1"/>
    </source>
</evidence>
<dbReference type="EMBL" id="BK032823">
    <property type="protein sequence ID" value="DAF62415.1"/>
    <property type="molecule type" value="Genomic_DNA"/>
</dbReference>